<organism evidence="2 3">
    <name type="scientific">Sphingomonas prati</name>
    <dbReference type="NCBI Taxonomy" id="1843237"/>
    <lineage>
        <taxon>Bacteria</taxon>
        <taxon>Pseudomonadati</taxon>
        <taxon>Pseudomonadota</taxon>
        <taxon>Alphaproteobacteria</taxon>
        <taxon>Sphingomonadales</taxon>
        <taxon>Sphingomonadaceae</taxon>
        <taxon>Sphingomonas</taxon>
    </lineage>
</organism>
<reference evidence="2 3" key="1">
    <citation type="submission" date="2020-08" db="EMBL/GenBank/DDBJ databases">
        <title>Genomic Encyclopedia of Type Strains, Phase IV (KMG-IV): sequencing the most valuable type-strain genomes for metagenomic binning, comparative biology and taxonomic classification.</title>
        <authorList>
            <person name="Goeker M."/>
        </authorList>
    </citation>
    <scope>NUCLEOTIDE SEQUENCE [LARGE SCALE GENOMIC DNA]</scope>
    <source>
        <strain evidence="2 3">DSM 103336</strain>
    </source>
</reference>
<comment type="caution">
    <text evidence="2">The sequence shown here is derived from an EMBL/GenBank/DDBJ whole genome shotgun (WGS) entry which is preliminary data.</text>
</comment>
<dbReference type="OrthoDB" id="7170465at2"/>
<dbReference type="InterPro" id="IPR051783">
    <property type="entry name" value="NAD(P)-dependent_oxidoreduct"/>
</dbReference>
<dbReference type="GO" id="GO:0004029">
    <property type="term" value="F:aldehyde dehydrogenase (NAD+) activity"/>
    <property type="evidence" value="ECO:0007669"/>
    <property type="project" value="TreeGrafter"/>
</dbReference>
<dbReference type="GO" id="GO:0005737">
    <property type="term" value="C:cytoplasm"/>
    <property type="evidence" value="ECO:0007669"/>
    <property type="project" value="TreeGrafter"/>
</dbReference>
<proteinExistence type="predicted"/>
<dbReference type="Proteomes" id="UP000546701">
    <property type="component" value="Unassembled WGS sequence"/>
</dbReference>
<gene>
    <name evidence="2" type="ORF">FHS99_003038</name>
</gene>
<dbReference type="PANTHER" id="PTHR48079">
    <property type="entry name" value="PROTEIN YEEZ"/>
    <property type="match status" value="1"/>
</dbReference>
<dbReference type="Gene3D" id="3.40.50.720">
    <property type="entry name" value="NAD(P)-binding Rossmann-like Domain"/>
    <property type="match status" value="1"/>
</dbReference>
<keyword evidence="3" id="KW-1185">Reference proteome</keyword>
<dbReference type="RefSeq" id="WP_157176965.1">
    <property type="nucleotide sequence ID" value="NZ_BMJP01000005.1"/>
</dbReference>
<feature type="domain" description="NAD-dependent epimerase/dehydratase" evidence="1">
    <location>
        <begin position="5"/>
        <end position="212"/>
    </location>
</feature>
<dbReference type="SUPFAM" id="SSF51735">
    <property type="entry name" value="NAD(P)-binding Rossmann-fold domains"/>
    <property type="match status" value="1"/>
</dbReference>
<name>A0A7W9F4J7_9SPHN</name>
<evidence type="ECO:0000313" key="2">
    <source>
        <dbReference type="EMBL" id="MBB5730535.1"/>
    </source>
</evidence>
<protein>
    <submittedName>
        <fullName evidence="2">Nucleoside-diphosphate-sugar epimerase</fullName>
    </submittedName>
</protein>
<evidence type="ECO:0000259" key="1">
    <source>
        <dbReference type="Pfam" id="PF01370"/>
    </source>
</evidence>
<dbReference type="PANTHER" id="PTHR48079:SF6">
    <property type="entry name" value="NAD(P)-BINDING DOMAIN-CONTAINING PROTEIN-RELATED"/>
    <property type="match status" value="1"/>
</dbReference>
<dbReference type="AlphaFoldDB" id="A0A7W9F4J7"/>
<accession>A0A7W9F4J7</accession>
<evidence type="ECO:0000313" key="3">
    <source>
        <dbReference type="Proteomes" id="UP000546701"/>
    </source>
</evidence>
<sequence length="314" mass="33944">MSKIALVLGATGGIGGAVAQRLTASGWTVRAMHRAPDSVAVKHGYDWHTGDAMVFGDVAAAARGVSLIVHAVNPPGYRDWDKLVLPMLDNSIAAARANGAKILFPGTVYNYGPDAFPDIAEDAPQHPTARKGAIRVEMEARLRTYAEAGAGTVLIVRAGDFFGPGSANNWFSQLVPAGKRPAAVSYPGRSGVGHQWAYLPDVAETMVRLIETDGLDPFATFHMDGQWDADGTQMTDAMVRALGDPAIPVRKTPWWMMRLASPLVPTLREVLEMKYLWERPVRLFNGRIERVLGSEPRTPLNDAVRTTLASMGCL</sequence>
<dbReference type="InterPro" id="IPR036291">
    <property type="entry name" value="NAD(P)-bd_dom_sf"/>
</dbReference>
<dbReference type="Pfam" id="PF01370">
    <property type="entry name" value="Epimerase"/>
    <property type="match status" value="1"/>
</dbReference>
<dbReference type="EMBL" id="JACIJR010000007">
    <property type="protein sequence ID" value="MBB5730535.1"/>
    <property type="molecule type" value="Genomic_DNA"/>
</dbReference>
<dbReference type="InterPro" id="IPR001509">
    <property type="entry name" value="Epimerase_deHydtase"/>
</dbReference>